<evidence type="ECO:0000313" key="3">
    <source>
        <dbReference type="EMBL" id="QNO54115.1"/>
    </source>
</evidence>
<evidence type="ECO:0000313" key="5">
    <source>
        <dbReference type="EMBL" id="QNO56632.1"/>
    </source>
</evidence>
<dbReference type="InterPro" id="IPR029052">
    <property type="entry name" value="Metallo-depent_PP-like"/>
</dbReference>
<sequence>MKIVVLSDTHAKDLTDLHERILEDLNSVDLIIHAGDYTSISFLDQMMDLGDFKGVHGNMDPEEIKAELPGEAIFEFEGFRIGVTHPAEGGSPLGLVERVKTKLGDDLDLIIYGHSHKPELKRKGDTIFFNPGSATGAFPAKYKTYGIITIGDRIEVGIVTLS</sequence>
<dbReference type="GO" id="GO:0046872">
    <property type="term" value="F:metal ion binding"/>
    <property type="evidence" value="ECO:0007669"/>
    <property type="project" value="UniProtKB-KW"/>
</dbReference>
<dbReference type="InterPro" id="IPR024654">
    <property type="entry name" value="Calcineurin-like_PHP_lpxH"/>
</dbReference>
<gene>
    <name evidence="4" type="ORF">GDLDPPJJ_00024</name>
    <name evidence="5" type="ORF">HANIDNDE_00018</name>
    <name evidence="3" type="ORF">PCFKKONE_00019</name>
</gene>
<feature type="domain" description="Calcineurin-like phosphoesterase" evidence="2">
    <location>
        <begin position="1"/>
        <end position="151"/>
    </location>
</feature>
<dbReference type="SUPFAM" id="SSF56300">
    <property type="entry name" value="Metallo-dependent phosphatases"/>
    <property type="match status" value="1"/>
</dbReference>
<reference evidence="3" key="1">
    <citation type="submission" date="2020-06" db="EMBL/GenBank/DDBJ databases">
        <title>Unique genomic features of the anaerobic methanotrophic archaea.</title>
        <authorList>
            <person name="Chadwick G.L."/>
            <person name="Skennerton C.T."/>
            <person name="Laso-Perez R."/>
            <person name="Leu A.O."/>
            <person name="Speth D.R."/>
            <person name="Yu H."/>
            <person name="Morgan-Lang C."/>
            <person name="Hatzenpichler R."/>
            <person name="Goudeau D."/>
            <person name="Malmstrom R."/>
            <person name="Brazelton W.J."/>
            <person name="Woyke T."/>
            <person name="Hallam S.J."/>
            <person name="Tyson G.W."/>
            <person name="Wegener G."/>
            <person name="Boetius A."/>
            <person name="Orphan V."/>
        </authorList>
    </citation>
    <scope>NUCLEOTIDE SEQUENCE</scope>
</reference>
<keyword evidence="1" id="KW-0479">Metal-binding</keyword>
<keyword evidence="3" id="KW-0378">Hydrolase</keyword>
<organism evidence="3">
    <name type="scientific">Candidatus Methanophaga sp. ANME-1 ERB7</name>
    <dbReference type="NCBI Taxonomy" id="2759913"/>
    <lineage>
        <taxon>Archaea</taxon>
        <taxon>Methanobacteriati</taxon>
        <taxon>Methanobacteriota</taxon>
        <taxon>Stenosarchaea group</taxon>
        <taxon>Methanomicrobia</taxon>
        <taxon>Candidatus Methanophagales</taxon>
        <taxon>Candidatus Methanophagaceae</taxon>
        <taxon>Candidatus Methanophaga</taxon>
    </lineage>
</organism>
<dbReference type="GO" id="GO:0016787">
    <property type="term" value="F:hydrolase activity"/>
    <property type="evidence" value="ECO:0007669"/>
    <property type="project" value="UniProtKB-UniRule"/>
</dbReference>
<comment type="cofactor">
    <cofactor evidence="1">
        <name>a divalent metal cation</name>
        <dbReference type="ChEBI" id="CHEBI:60240"/>
    </cofactor>
</comment>
<dbReference type="Gene3D" id="3.60.21.10">
    <property type="match status" value="1"/>
</dbReference>
<dbReference type="NCBIfam" id="TIGR00040">
    <property type="entry name" value="yfcE"/>
    <property type="match status" value="1"/>
</dbReference>
<evidence type="ECO:0000259" key="2">
    <source>
        <dbReference type="Pfam" id="PF12850"/>
    </source>
</evidence>
<evidence type="ECO:0000313" key="4">
    <source>
        <dbReference type="EMBL" id="QNO56597.1"/>
    </source>
</evidence>
<dbReference type="EC" id="3.1.4.-" evidence="1"/>
<dbReference type="EMBL" id="MT631562">
    <property type="protein sequence ID" value="QNO54115.1"/>
    <property type="molecule type" value="Genomic_DNA"/>
</dbReference>
<name>A0A7G9Z1I1_9EURY</name>
<evidence type="ECO:0000256" key="1">
    <source>
        <dbReference type="RuleBase" id="RU362039"/>
    </source>
</evidence>
<dbReference type="AlphaFoldDB" id="A0A7G9Z1I1"/>
<protein>
    <recommendedName>
        <fullName evidence="1">Phosphoesterase</fullName>
        <ecNumber evidence="1">3.1.4.-</ecNumber>
    </recommendedName>
</protein>
<dbReference type="EMBL" id="MT631663">
    <property type="protein sequence ID" value="QNO56632.1"/>
    <property type="molecule type" value="Genomic_DNA"/>
</dbReference>
<proteinExistence type="inferred from homology"/>
<comment type="similarity">
    <text evidence="1">Belongs to the metallophosphoesterase superfamily. YfcE family.</text>
</comment>
<dbReference type="PANTHER" id="PTHR11124">
    <property type="entry name" value="VACUOLAR SORTING PROTEIN VPS29"/>
    <property type="match status" value="1"/>
</dbReference>
<accession>A0A7G9Z1I1</accession>
<dbReference type="InterPro" id="IPR000979">
    <property type="entry name" value="Phosphodiesterase_MJ0936/Vps29"/>
</dbReference>
<dbReference type="Pfam" id="PF12850">
    <property type="entry name" value="Metallophos_2"/>
    <property type="match status" value="1"/>
</dbReference>
<dbReference type="EMBL" id="MT631662">
    <property type="protein sequence ID" value="QNO56597.1"/>
    <property type="molecule type" value="Genomic_DNA"/>
</dbReference>